<proteinExistence type="predicted"/>
<protein>
    <submittedName>
        <fullName evidence="1">Uncharacterized protein</fullName>
    </submittedName>
</protein>
<evidence type="ECO:0000313" key="2">
    <source>
        <dbReference type="Proteomes" id="UP000003805"/>
    </source>
</evidence>
<organism evidence="1 2">
    <name type="scientific">Segatella oris C735</name>
    <dbReference type="NCBI Taxonomy" id="563008"/>
    <lineage>
        <taxon>Bacteria</taxon>
        <taxon>Pseudomonadati</taxon>
        <taxon>Bacteroidota</taxon>
        <taxon>Bacteroidia</taxon>
        <taxon>Bacteroidales</taxon>
        <taxon>Prevotellaceae</taxon>
        <taxon>Segatella</taxon>
    </lineage>
</organism>
<accession>D7NFW2</accession>
<name>D7NFW2_9BACT</name>
<dbReference type="RefSeq" id="WP_004378717.1">
    <property type="nucleotide sequence ID" value="NZ_GL349574.1"/>
</dbReference>
<dbReference type="AlphaFoldDB" id="D7NFW2"/>
<evidence type="ECO:0000313" key="1">
    <source>
        <dbReference type="EMBL" id="EFI47598.1"/>
    </source>
</evidence>
<dbReference type="EMBL" id="GL349574">
    <property type="protein sequence ID" value="EFI47598.1"/>
    <property type="molecule type" value="Genomic_DNA"/>
</dbReference>
<dbReference type="HOGENOM" id="CLU_453209_0_0_10"/>
<keyword evidence="2" id="KW-1185">Reference proteome</keyword>
<sequence>MIICYIDNKKVFPNTTDKIKVTFENQFIKDSGSYTYEISFPMSIQANKEFFKNINRFDVKKKIQSFENCALLVDNRLIISGKGHVTSVTAAAVKLQIAGGKSRIKYNSAFEKHFIDEIKYPKVAITKGINHEVYNELGMNEVLASDNFGSEILAIDLTDYYFVGQPDVAAFNPINDETNERTANQIMGIEFNKVNLQGHKYKPSKAYPYMTNLAVQPFLMYVLRKVLEYEGYKLTHNDFDCEPWNRLLIASARLGGKIQNALPHWSVYKFLDEVRKLFNASIIFDDQTKTVQVLSQNELISNSAVSYQCDDEYSSEFDEDGLENIATSNIEYSFDDSIHRNEIDLLPLEILRKYPVKEFRSLQECNAAIDKMSTREKKTTIFKVGYEYYIYIKASEELKLNVSHVLSRCGIFAPLVRDINNDTSIKLNIIPVAMYQRKRRLDGEGNIWTKLLDKIPNDPVILPSISNDKEAGIDDMTKDEEDDSYYYTVEDAIKNGVDRKKKEEEDEKMDVMFQYPVVRNLTGRGYIEYSDREFREKKGNRYPVTGVFAVEKRPFGFGLSSDSPLSLSALPHKSINIDSKNKLCIKFYTDEIPDPSKIYNFRNKLFICEKVELEIDANGISKQKTGYFYEFL</sequence>
<dbReference type="eggNOG" id="ENOG5033ZCC">
    <property type="taxonomic scope" value="Bacteria"/>
</dbReference>
<reference evidence="1 2" key="1">
    <citation type="submission" date="2010-02" db="EMBL/GenBank/DDBJ databases">
        <title>The Genome Sequence of Prevotella oris strain C735.</title>
        <authorList>
            <consortium name="The Broad Institute Genome Sequencing Platform"/>
            <person name="Ward D."/>
            <person name="Feldgarden M."/>
            <person name="Earl A."/>
            <person name="Young S.K."/>
            <person name="Zeng Q."/>
            <person name="Koehrsen M."/>
            <person name="Alvarado L."/>
            <person name="Berlin A."/>
            <person name="Bochicchio J."/>
            <person name="Borenstein D."/>
            <person name="Chapman S.B."/>
            <person name="Chen Z."/>
            <person name="Engels R."/>
            <person name="Freedman E."/>
            <person name="Gellesch M."/>
            <person name="Goldberg J."/>
            <person name="Griggs A."/>
            <person name="Gujja S."/>
            <person name="Heilman E."/>
            <person name="Heiman D."/>
            <person name="Hepburn T."/>
            <person name="Howarth C."/>
            <person name="Jen D."/>
            <person name="Larson L."/>
            <person name="Mehta T."/>
            <person name="Park D."/>
            <person name="Pearson M."/>
            <person name="Roberts A."/>
            <person name="Saif S."/>
            <person name="Shea T."/>
            <person name="Shenoy N."/>
            <person name="Sisk P."/>
            <person name="Stolte C."/>
            <person name="Sykes S."/>
            <person name="Thomson T."/>
            <person name="Walk T."/>
            <person name="White J."/>
            <person name="Yandava C."/>
            <person name="Sibley C.D."/>
            <person name="Field T.R."/>
            <person name="Grinwis M."/>
            <person name="Eshaghurshan C.S."/>
            <person name="Surette M.G."/>
            <person name="Haas B."/>
            <person name="Nusbaum C."/>
            <person name="Birren B."/>
        </authorList>
    </citation>
    <scope>NUCLEOTIDE SEQUENCE [LARGE SCALE GENOMIC DNA]</scope>
    <source>
        <strain evidence="1 2">C735</strain>
    </source>
</reference>
<gene>
    <name evidence="1" type="ORF">HMPREF0665_02462</name>
</gene>
<dbReference type="Proteomes" id="UP000003805">
    <property type="component" value="Unassembled WGS sequence"/>
</dbReference>